<dbReference type="PANTHER" id="PTHR19303:SF71">
    <property type="entry name" value="ZINC FINGER PHD-TYPE DOMAIN-CONTAINING PROTEIN"/>
    <property type="match status" value="1"/>
</dbReference>
<dbReference type="InterPro" id="IPR004875">
    <property type="entry name" value="DDE_SF_endonuclease_dom"/>
</dbReference>
<organism evidence="6 7">
    <name type="scientific">Molorchus minor</name>
    <dbReference type="NCBI Taxonomy" id="1323400"/>
    <lineage>
        <taxon>Eukaryota</taxon>
        <taxon>Metazoa</taxon>
        <taxon>Ecdysozoa</taxon>
        <taxon>Arthropoda</taxon>
        <taxon>Hexapoda</taxon>
        <taxon>Insecta</taxon>
        <taxon>Pterygota</taxon>
        <taxon>Neoptera</taxon>
        <taxon>Endopterygota</taxon>
        <taxon>Coleoptera</taxon>
        <taxon>Polyphaga</taxon>
        <taxon>Cucujiformia</taxon>
        <taxon>Chrysomeloidea</taxon>
        <taxon>Cerambycidae</taxon>
        <taxon>Lamiinae</taxon>
        <taxon>Monochamini</taxon>
        <taxon>Molorchus</taxon>
    </lineage>
</organism>
<gene>
    <name evidence="6" type="ORF">NQ317_011924</name>
</gene>
<dbReference type="EMBL" id="JAPWTJ010000746">
    <property type="protein sequence ID" value="KAJ8975956.1"/>
    <property type="molecule type" value="Genomic_DNA"/>
</dbReference>
<dbReference type="Proteomes" id="UP001162164">
    <property type="component" value="Unassembled WGS sequence"/>
</dbReference>
<dbReference type="PROSITE" id="PS51253">
    <property type="entry name" value="HTH_CENPB"/>
    <property type="match status" value="1"/>
</dbReference>
<dbReference type="Pfam" id="PF03221">
    <property type="entry name" value="HTH_Tnp_Tc5"/>
    <property type="match status" value="1"/>
</dbReference>
<comment type="subcellular location">
    <subcellularLocation>
        <location evidence="1">Nucleus</location>
    </subcellularLocation>
</comment>
<dbReference type="Pfam" id="PF03184">
    <property type="entry name" value="DDE_1"/>
    <property type="match status" value="1"/>
</dbReference>
<feature type="region of interest" description="Disordered" evidence="4">
    <location>
        <begin position="444"/>
        <end position="471"/>
    </location>
</feature>
<sequence>MVSTYKRKSDRQKWSAESMKQAIEKVFTGVMGLRKASDAYNVPKTTLKRRVQFYRRNQDISKATVKKMGRFNTIFTKQQEEELATYVKDMESRFFGLTTKDLRSLAYDLAEKNKLKHIFDKGTKMAGRYWLESFLRRNPDLSVRKPEATSAARASGFNKVAVRKFFSLLLEIIDTYKLTPDKIFNVDETGMTTVPKSLPKIIGRKGKKQVGLLTSAERGQLVTVVFCLSAEGSYMPPLFVFPRKRFKPELMNNAPRGSSAECHESGWIQKDIFTKWFQKFITFSRASKNTPVLLLLDGHASHTKNLDVINLARANGVHIISFPPHCTHRLQPLDVGFLKPLSTYYSDAAKQWLRTNPGRIITQFQIAELVNKAFERSATIPIAHNAFRATGIWPPNPDIFTDADFLAADTTEIDENEQVAQQIDEPQPCCSKSLSSANVVPDAAAREEISDSDDEPLANLRQSSNQDSPSARSFLISPAQIMPIPKNKQTKRVTKRRGKTAIITSSPYRQELQEIQNKGNQVKRRLDVDESRGKGIS</sequence>
<evidence type="ECO:0000313" key="6">
    <source>
        <dbReference type="EMBL" id="KAJ8975956.1"/>
    </source>
</evidence>
<dbReference type="Pfam" id="PF05225">
    <property type="entry name" value="HTH_psq"/>
    <property type="match status" value="1"/>
</dbReference>
<name>A0ABQ9JDA9_9CUCU</name>
<keyword evidence="3" id="KW-0539">Nucleus</keyword>
<feature type="compositionally biased region" description="Polar residues" evidence="4">
    <location>
        <begin position="502"/>
        <end position="520"/>
    </location>
</feature>
<dbReference type="InterPro" id="IPR050863">
    <property type="entry name" value="CenT-Element_Derived"/>
</dbReference>
<protein>
    <recommendedName>
        <fullName evidence="5">HTH CENPB-type domain-containing protein</fullName>
    </recommendedName>
</protein>
<evidence type="ECO:0000259" key="5">
    <source>
        <dbReference type="PROSITE" id="PS51253"/>
    </source>
</evidence>
<feature type="region of interest" description="Disordered" evidence="4">
    <location>
        <begin position="484"/>
        <end position="537"/>
    </location>
</feature>
<feature type="compositionally biased region" description="Basic residues" evidence="4">
    <location>
        <begin position="488"/>
        <end position="499"/>
    </location>
</feature>
<dbReference type="PANTHER" id="PTHR19303">
    <property type="entry name" value="TRANSPOSON"/>
    <property type="match status" value="1"/>
</dbReference>
<dbReference type="InterPro" id="IPR006600">
    <property type="entry name" value="HTH_CenpB_DNA-bd_dom"/>
</dbReference>
<evidence type="ECO:0000256" key="3">
    <source>
        <dbReference type="ARBA" id="ARBA00023242"/>
    </source>
</evidence>
<proteinExistence type="predicted"/>
<keyword evidence="7" id="KW-1185">Reference proteome</keyword>
<evidence type="ECO:0000256" key="2">
    <source>
        <dbReference type="ARBA" id="ARBA00023125"/>
    </source>
</evidence>
<feature type="domain" description="HTH CENPB-type" evidence="5">
    <location>
        <begin position="67"/>
        <end position="144"/>
    </location>
</feature>
<feature type="compositionally biased region" description="Polar residues" evidence="4">
    <location>
        <begin position="460"/>
        <end position="471"/>
    </location>
</feature>
<evidence type="ECO:0000256" key="4">
    <source>
        <dbReference type="SAM" id="MobiDB-lite"/>
    </source>
</evidence>
<accession>A0ABQ9JDA9</accession>
<dbReference type="SUPFAM" id="SSF46689">
    <property type="entry name" value="Homeodomain-like"/>
    <property type="match status" value="1"/>
</dbReference>
<evidence type="ECO:0000313" key="7">
    <source>
        <dbReference type="Proteomes" id="UP001162164"/>
    </source>
</evidence>
<reference evidence="6" key="1">
    <citation type="journal article" date="2023" name="Insect Mol. Biol.">
        <title>Genome sequencing provides insights into the evolution of gene families encoding plant cell wall-degrading enzymes in longhorned beetles.</title>
        <authorList>
            <person name="Shin N.R."/>
            <person name="Okamura Y."/>
            <person name="Kirsch R."/>
            <person name="Pauchet Y."/>
        </authorList>
    </citation>
    <scope>NUCLEOTIDE SEQUENCE</scope>
    <source>
        <strain evidence="6">MMC_N1</strain>
    </source>
</reference>
<dbReference type="Gene3D" id="1.10.10.60">
    <property type="entry name" value="Homeodomain-like"/>
    <property type="match status" value="1"/>
</dbReference>
<feature type="compositionally biased region" description="Basic and acidic residues" evidence="4">
    <location>
        <begin position="524"/>
        <end position="537"/>
    </location>
</feature>
<comment type="caution">
    <text evidence="6">The sequence shown here is derived from an EMBL/GenBank/DDBJ whole genome shotgun (WGS) entry which is preliminary data.</text>
</comment>
<dbReference type="InterPro" id="IPR009057">
    <property type="entry name" value="Homeodomain-like_sf"/>
</dbReference>
<evidence type="ECO:0000256" key="1">
    <source>
        <dbReference type="ARBA" id="ARBA00004123"/>
    </source>
</evidence>
<keyword evidence="2" id="KW-0238">DNA-binding</keyword>
<dbReference type="InterPro" id="IPR007889">
    <property type="entry name" value="HTH_Psq"/>
</dbReference>